<sequence length="319" mass="36302">MITINDIKKSIDTDYSEILNQYDALLEKSGDLEFVLKDDLVKEEVQKLIELIRDKDIRRIPYASVTTRVIDFNSKTDGTDGLSESFDFLMEQMDSALSLIITEFLNKKTFSGKTITPEKVHPYNNSIVAFYKLLEHTKLANAQYQNLYQKTEIEVSELNSVLDESKRKLDNLANDFQNQSEKSKETLQEVSNELDNVKTTKTSIYTDFIAILGVFSSFVFVMFGGFSALSDIIASLSQTKVSVGKTLLVSSFLFGFLITVLYSLLYWVSLIIEKPICYNSCDCNNPCGKFTHSLKRHGYFLIFIVCCIIMIVFSAFFAK</sequence>
<dbReference type="GeneID" id="10835491"/>
<feature type="coiled-coil region" evidence="1">
    <location>
        <begin position="141"/>
        <end position="200"/>
    </location>
</feature>
<organism evidence="3 4">
    <name type="scientific">Streptococcus parasanguinis (strain ATCC 15912 / DSM 6778 / CIP 104372 / LMG 14537)</name>
    <dbReference type="NCBI Taxonomy" id="760570"/>
    <lineage>
        <taxon>Bacteria</taxon>
        <taxon>Bacillati</taxon>
        <taxon>Bacillota</taxon>
        <taxon>Bacilli</taxon>
        <taxon>Lactobacillales</taxon>
        <taxon>Streptococcaceae</taxon>
        <taxon>Streptococcus</taxon>
    </lineage>
</organism>
<feature type="transmembrane region" description="Helical" evidence="2">
    <location>
        <begin position="208"/>
        <end position="227"/>
    </location>
</feature>
<keyword evidence="2" id="KW-0472">Membrane</keyword>
<dbReference type="KEGG" id="scp:HMPREF0833_10991"/>
<name>F8DJG1_STREP</name>
<accession>F8DJG1</accession>
<protein>
    <submittedName>
        <fullName evidence="3">Uncharacterized protein</fullName>
    </submittedName>
</protein>
<proteinExistence type="predicted"/>
<dbReference type="Proteomes" id="UP000001502">
    <property type="component" value="Chromosome"/>
</dbReference>
<dbReference type="RefSeq" id="WP_013903981.1">
    <property type="nucleotide sequence ID" value="NC_015678.1"/>
</dbReference>
<evidence type="ECO:0000256" key="2">
    <source>
        <dbReference type="SAM" id="Phobius"/>
    </source>
</evidence>
<evidence type="ECO:0000313" key="3">
    <source>
        <dbReference type="EMBL" id="AEH56022.1"/>
    </source>
</evidence>
<feature type="transmembrane region" description="Helical" evidence="2">
    <location>
        <begin position="247"/>
        <end position="268"/>
    </location>
</feature>
<keyword evidence="1" id="KW-0175">Coiled coil</keyword>
<keyword evidence="2" id="KW-1133">Transmembrane helix</keyword>
<dbReference type="EMBL" id="CP002843">
    <property type="protein sequence ID" value="AEH56022.1"/>
    <property type="molecule type" value="Genomic_DNA"/>
</dbReference>
<feature type="transmembrane region" description="Helical" evidence="2">
    <location>
        <begin position="299"/>
        <end position="318"/>
    </location>
</feature>
<reference evidence="4" key="1">
    <citation type="submission" date="2011-06" db="EMBL/GenBank/DDBJ databases">
        <title>Complete sequence of Streptococcus parasanguinis strain ATCC 15912.</title>
        <authorList>
            <person name="Muzny D."/>
            <person name="Qin X."/>
            <person name="Buhay C."/>
            <person name="Dugan-Rocha S."/>
            <person name="Ding Y."/>
            <person name="Chen G."/>
            <person name="Hawes A."/>
            <person name="Holder M."/>
            <person name="Jhangiani S."/>
            <person name="Johnson A."/>
            <person name="Khan Z."/>
            <person name="Li Z."/>
            <person name="Liu W."/>
            <person name="Liu X."/>
            <person name="Perez L."/>
            <person name="Shen H."/>
            <person name="Wang Q."/>
            <person name="Watt J."/>
            <person name="Xi L."/>
            <person name="Xin Y."/>
            <person name="Zhou J."/>
            <person name="Deng J."/>
            <person name="Jiang H."/>
            <person name="Liu Y."/>
            <person name="Qu J."/>
            <person name="Song X.-Z."/>
            <person name="Zhang L."/>
            <person name="Villasana D."/>
            <person name="Johnson A."/>
            <person name="Liu J."/>
            <person name="Liyanage D."/>
            <person name="Lorensuhewa L."/>
            <person name="Robinson T."/>
            <person name="Song A."/>
            <person name="Song B.-B."/>
            <person name="Dinh H."/>
            <person name="Thornton R."/>
            <person name="Coyle M."/>
            <person name="Francisco L."/>
            <person name="Jackson L."/>
            <person name="Javaid M."/>
            <person name="Korchina V."/>
            <person name="Kovar C."/>
            <person name="Mata R."/>
            <person name="Mathew T."/>
            <person name="Ngo R."/>
            <person name="Nguyen L."/>
            <person name="Nguyen N."/>
            <person name="Okwuonu G."/>
            <person name="Ongeri F."/>
            <person name="Pham C."/>
            <person name="Simmons D."/>
            <person name="Wilczek-Boney K."/>
            <person name="Hale W."/>
            <person name="Jakkamsetti A."/>
            <person name="Pham P."/>
            <person name="Ruth R."/>
            <person name="San Lucas F."/>
            <person name="Warren J."/>
            <person name="Zhang J."/>
            <person name="Zhao Z."/>
            <person name="Zhou C."/>
            <person name="Zhu D."/>
            <person name="Lee S."/>
            <person name="Bess C."/>
            <person name="Blankenburg K."/>
            <person name="Forbes L."/>
            <person name="Fu Q."/>
            <person name="Gubbala S."/>
            <person name="Hirani K."/>
            <person name="Jayaseelan J.C."/>
            <person name="Lara F."/>
            <person name="Munidasa M."/>
            <person name="Palculict T."/>
            <person name="Patil S."/>
            <person name="Pu L.-L."/>
            <person name="Saada N."/>
            <person name="Tang L."/>
            <person name="Weissenberger G."/>
            <person name="Zhu Y."/>
            <person name="Hemphill L."/>
            <person name="Shang Y."/>
            <person name="Youmans B."/>
            <person name="Ayvaz T."/>
            <person name="Ross M."/>
            <person name="Santibanez J."/>
            <person name="Aqrawi P."/>
            <person name="Gross S."/>
            <person name="Joshi V."/>
            <person name="Fowler G."/>
            <person name="Nazareth L."/>
            <person name="Reid J."/>
            <person name="Worley K."/>
            <person name="Petrosino J."/>
            <person name="Highlander S."/>
            <person name="Gibbs R."/>
        </authorList>
    </citation>
    <scope>NUCLEOTIDE SEQUENCE [LARGE SCALE GENOMIC DNA]</scope>
    <source>
        <strain evidence="4">ATCC 15912 / DSM 6778 / CIP 104372 / LMG 14537</strain>
    </source>
</reference>
<evidence type="ECO:0000256" key="1">
    <source>
        <dbReference type="SAM" id="Coils"/>
    </source>
</evidence>
<keyword evidence="2" id="KW-0812">Transmembrane</keyword>
<gene>
    <name evidence="3" type="ordered locus">HMPREF0833_10991</name>
</gene>
<evidence type="ECO:0000313" key="4">
    <source>
        <dbReference type="Proteomes" id="UP000001502"/>
    </source>
</evidence>
<dbReference type="HOGENOM" id="CLU_891132_0_0_9"/>
<dbReference type="AlphaFoldDB" id="F8DJG1"/>